<gene>
    <name evidence="2" type="ORF">GGU10DRAFT_117034</name>
</gene>
<dbReference type="InterPro" id="IPR002123">
    <property type="entry name" value="Plipid/glycerol_acylTrfase"/>
</dbReference>
<accession>A0AA38KUA5</accession>
<proteinExistence type="predicted"/>
<reference evidence="2" key="1">
    <citation type="submission" date="2022-08" db="EMBL/GenBank/DDBJ databases">
        <authorList>
            <consortium name="DOE Joint Genome Institute"/>
            <person name="Min B."/>
            <person name="Riley R."/>
            <person name="Sierra-Patev S."/>
            <person name="Naranjo-Ortiz M."/>
            <person name="Looney B."/>
            <person name="Konkel Z."/>
            <person name="Slot J.C."/>
            <person name="Sakamoto Y."/>
            <person name="Steenwyk J.L."/>
            <person name="Rokas A."/>
            <person name="Carro J."/>
            <person name="Camarero S."/>
            <person name="Ferreira P."/>
            <person name="Molpeceres G."/>
            <person name="Ruiz-Duenas F.J."/>
            <person name="Serrano A."/>
            <person name="Henrissat B."/>
            <person name="Drula E."/>
            <person name="Hughes K.W."/>
            <person name="Mata J.L."/>
            <person name="Ishikawa N.K."/>
            <person name="Vargas-Isla R."/>
            <person name="Ushijima S."/>
            <person name="Smith C.A."/>
            <person name="Ahrendt S."/>
            <person name="Andreopoulos W."/>
            <person name="He G."/>
            <person name="Labutti K."/>
            <person name="Lipzen A."/>
            <person name="Ng V."/>
            <person name="Sandor L."/>
            <person name="Barry K."/>
            <person name="Martinez A.T."/>
            <person name="Xiao Y."/>
            <person name="Gibbons J.G."/>
            <person name="Terashima K."/>
            <person name="Hibbett D.S."/>
            <person name="Grigoriev I.V."/>
        </authorList>
    </citation>
    <scope>NUCLEOTIDE SEQUENCE</scope>
    <source>
        <strain evidence="2">TFB10291</strain>
    </source>
</reference>
<dbReference type="Proteomes" id="UP001163798">
    <property type="component" value="Unassembled WGS sequence"/>
</dbReference>
<dbReference type="AlphaFoldDB" id="A0AA38KUA5"/>
<feature type="domain" description="Phospholipid/glycerol acyltransferase" evidence="1">
    <location>
        <begin position="53"/>
        <end position="201"/>
    </location>
</feature>
<dbReference type="PANTHER" id="PTHR31605">
    <property type="entry name" value="GLYCEROL-3-PHOSPHATE O-ACYLTRANSFERASE 1"/>
    <property type="match status" value="1"/>
</dbReference>
<name>A0AA38KUA5_9AGAR</name>
<dbReference type="GO" id="GO:0004366">
    <property type="term" value="F:glycerol-3-phosphate O-acyltransferase activity"/>
    <property type="evidence" value="ECO:0007669"/>
    <property type="project" value="TreeGrafter"/>
</dbReference>
<dbReference type="GO" id="GO:0008654">
    <property type="term" value="P:phospholipid biosynthetic process"/>
    <property type="evidence" value="ECO:0007669"/>
    <property type="project" value="TreeGrafter"/>
</dbReference>
<evidence type="ECO:0000313" key="2">
    <source>
        <dbReference type="EMBL" id="KAJ3788286.1"/>
    </source>
</evidence>
<dbReference type="SMART" id="SM00563">
    <property type="entry name" value="PlsC"/>
    <property type="match status" value="1"/>
</dbReference>
<dbReference type="SUPFAM" id="SSF69593">
    <property type="entry name" value="Glycerol-3-phosphate (1)-acyltransferase"/>
    <property type="match status" value="1"/>
</dbReference>
<dbReference type="EMBL" id="MU793277">
    <property type="protein sequence ID" value="KAJ3788286.1"/>
    <property type="molecule type" value="Genomic_DNA"/>
</dbReference>
<comment type="caution">
    <text evidence="2">The sequence shown here is derived from an EMBL/GenBank/DDBJ whole genome shotgun (WGS) entry which is preliminary data.</text>
</comment>
<protein>
    <recommendedName>
        <fullName evidence="1">Phospholipid/glycerol acyltransferase domain-containing protein</fullName>
    </recommendedName>
</protein>
<keyword evidence="3" id="KW-1185">Reference proteome</keyword>
<evidence type="ECO:0000313" key="3">
    <source>
        <dbReference type="Proteomes" id="UP001163798"/>
    </source>
</evidence>
<dbReference type="GO" id="GO:0016287">
    <property type="term" value="F:glycerone-phosphate O-acyltransferase activity"/>
    <property type="evidence" value="ECO:0007669"/>
    <property type="project" value="TreeGrafter"/>
</dbReference>
<dbReference type="PANTHER" id="PTHR31605:SF0">
    <property type="entry name" value="GLYCEROL-3-PHOSPHATE O-ACYLTRANSFERASE 1"/>
    <property type="match status" value="1"/>
</dbReference>
<dbReference type="InterPro" id="IPR052744">
    <property type="entry name" value="GPAT/DAPAT"/>
</dbReference>
<dbReference type="Pfam" id="PF01553">
    <property type="entry name" value="Acyltransferase"/>
    <property type="match status" value="1"/>
</dbReference>
<sequence>MELQLVYRILRKISDWSVTGYYSEILVEGSENVLNIQHGSVDAKRKDRINGPVILCSTHHNEMIDIATLAMTMPKYQGERRHVCFWAKESMFKNIIGGWIMRSSGAIAVKRNPNNSESGGLTEKEKLGEKDNEIESLFASTTRALTLHKVVGVFPEGTSYTQPRIVQVMPGAARAAVEYDIWRRQKGEQDVVIVPVGIVYTDKSRYQSRLVVRYGTPINVKAYCDELSPPSTSVTSSMFSSLSSFSANSSINPALSSQESTYSLCLSEKENASATRALTKTIALRIEKALLGLTINAHDWETLYSAGVARDIVFEDEEVPLGYWVFNTQLFVDLLTPSSSISSESLAETKHALIRYFALLHHTGLTHAVLYGLFPLPVTLESTETFSRPTTPLKHVRDWTDGEWKWYHSATFSERSRSLRPYSTVLKSAALTLAILPVLPLYFPAFIMSHFTARLLAMPGEEEGEAQFRSVGGGVGLGLGLAVGRGVVIQIWRRNGARIWKSISTVEVVARVIRGLIARYLDPYLSRVSQVMARTSLVQECSSDLLPDLCYSKISNLTSNAFKTLIAQTMTRKILRGAGWLIAAWCVVKWYSLCIKRQLSCLMTPKLSDGGNAFVSGAHRAYTYTLAPPARKLWMYHLSTLLTYCSSSTNTFSNADVFEDPDIVPYLALPPPPTNAFIRKRERARIQSDSSNIPRFNPKQRPIITSKLLLALLCAREEARRAVHILVDEAKVLPVHSKEN</sequence>
<evidence type="ECO:0000259" key="1">
    <source>
        <dbReference type="SMART" id="SM00563"/>
    </source>
</evidence>
<organism evidence="2 3">
    <name type="scientific">Lentinula aff. detonsa</name>
    <dbReference type="NCBI Taxonomy" id="2804958"/>
    <lineage>
        <taxon>Eukaryota</taxon>
        <taxon>Fungi</taxon>
        <taxon>Dikarya</taxon>
        <taxon>Basidiomycota</taxon>
        <taxon>Agaricomycotina</taxon>
        <taxon>Agaricomycetes</taxon>
        <taxon>Agaricomycetidae</taxon>
        <taxon>Agaricales</taxon>
        <taxon>Marasmiineae</taxon>
        <taxon>Omphalotaceae</taxon>
        <taxon>Lentinula</taxon>
    </lineage>
</organism>